<name>A0ABU3PI86_9BURK</name>
<dbReference type="Pfam" id="PF05567">
    <property type="entry name" value="T4P_PilY1"/>
    <property type="match status" value="1"/>
</dbReference>
<comment type="subcellular location">
    <subcellularLocation>
        <location evidence="1">Fimbrium</location>
    </subcellularLocation>
</comment>
<protein>
    <submittedName>
        <fullName evidence="10">PilC/PilY family type IV pilus protein</fullName>
    </submittedName>
</protein>
<evidence type="ECO:0000256" key="2">
    <source>
        <dbReference type="ARBA" id="ARBA00008387"/>
    </source>
</evidence>
<dbReference type="RefSeq" id="WP_315653024.1">
    <property type="nucleotide sequence ID" value="NZ_JAVXZY010000013.1"/>
</dbReference>
<evidence type="ECO:0000256" key="8">
    <source>
        <dbReference type="SAM" id="SignalP"/>
    </source>
</evidence>
<comment type="caution">
    <text evidence="10">The sequence shown here is derived from an EMBL/GenBank/DDBJ whole genome shotgun (WGS) entry which is preliminary data.</text>
</comment>
<dbReference type="Gene3D" id="2.130.10.10">
    <property type="entry name" value="YVTN repeat-like/Quinoprotein amine dehydrogenase"/>
    <property type="match status" value="1"/>
</dbReference>
<organism evidence="10 11">
    <name type="scientific">Roseateles aquae</name>
    <dbReference type="NCBI Taxonomy" id="3077235"/>
    <lineage>
        <taxon>Bacteria</taxon>
        <taxon>Pseudomonadati</taxon>
        <taxon>Pseudomonadota</taxon>
        <taxon>Betaproteobacteria</taxon>
        <taxon>Burkholderiales</taxon>
        <taxon>Sphaerotilaceae</taxon>
        <taxon>Roseateles</taxon>
    </lineage>
</organism>
<feature type="domain" description="PilY1 beta-propeller" evidence="9">
    <location>
        <begin position="725"/>
        <end position="1045"/>
    </location>
</feature>
<evidence type="ECO:0000256" key="3">
    <source>
        <dbReference type="ARBA" id="ARBA00022558"/>
    </source>
</evidence>
<sequence>MKTKLIASICRSTQLLLALGGLSLAIAVQAAVTDIATAPLLSATATPVKPNVLFILDDSGSMASDYLPEEAGFSSSKYGRKAAQCNGLAFDPSQAYPKPVDGSGTAFADASWTNLMNAYLYTASNSDRYVSFVSPTTNTPVTSGSITMTVSGKKPSGKWYPVGSEVAVYDADHPTRWMLGTVTSWDTSDQNGGTLTVAVVAASTTSLNLDKPAVGVNYPPVWYFSYSGSQSKLGYTFDSAGSVQTGTTFYGECNSLIGSTPGSGVFTRQFLTLNDSNLQKFANWSAYYSTRMKMMQTVVSLAFKDIDSKFRVGYDTILNYSMAESSGNNNFLHIRDFGSTQKTNFYTMLHGPKNSGWTPLRGALSNAGRYFANKAPGQDLDPLQYSCQKNFTILATDGAWNTNSETTTYGPFMLDGTTTVGQQDGSAALGMKDASAANGTGGSSDSLADVAMYFYNTDLRTTALNNCTLSDGTDVCANNVAPLGKDTATWQHMTTYTMSLGQSGTIKYDPNYETTPSGDFLSLTQGNKQWPNPSDGANAANVDDLWHAAVNGRGKFFNAADPSAVSSGLNAALTQIAQLTGSGSAAALSTLQPVAGNNSVYIARYTSSIWTGDLRAYLLNLSTGAPLVLDGAGNDIATWSAAARLKLNNARKIYYYKAGTGLRDFTYANLTADSMTGYVDNRCSAMSHCASLGSTDQATANSGSELVSYLRGTEKTVYRARTEMLGDMVGSSPVFVSAPPLSYSDSGYASYKTNQRSRKAMVYVGANDGMLHAFDAQTGDEVWAFIPSMVLGNLYKLADRGYSSAHQFYVDATPVAADVYDGTNWRTILVGGLGAGGKGYYALDITDPEHPAALWEFTNTNLGLSFAQPVITKRSNGTWVVALSSGYNNVGDGLGHLFLLNAVTGSLLLDLSTSAGSAATPAGLGPLNAWVIADTNNRAERFYAGDTLGNLWRFDTEATSPTVVQLAQLKVGTKVQPITTAPQLAEVDYRGYKAPVVFVGTGKMLGLSDMTNADQQSIYAIKDNLSATGLGDVRAGSTLVEQTLVTTGSVRTASANPVDWTLKNGWFVDLPDSRERINVDMSLQFNTLVAASNIPQSVASCTPGGGSSWLYYLDIANGSNTGSNVGVHYANSLITGITIEALHTGNGVIVNFFGQPPQAQPVPKPPVPSSSTKRASWRELVDR</sequence>
<keyword evidence="5" id="KW-0106">Calcium</keyword>
<keyword evidence="6" id="KW-0281">Fimbrium</keyword>
<keyword evidence="11" id="KW-1185">Reference proteome</keyword>
<feature type="compositionally biased region" description="Pro residues" evidence="7">
    <location>
        <begin position="1159"/>
        <end position="1168"/>
    </location>
</feature>
<evidence type="ECO:0000256" key="4">
    <source>
        <dbReference type="ARBA" id="ARBA00022723"/>
    </source>
</evidence>
<evidence type="ECO:0000256" key="6">
    <source>
        <dbReference type="ARBA" id="ARBA00023263"/>
    </source>
</evidence>
<dbReference type="SUPFAM" id="SSF50998">
    <property type="entry name" value="Quinoprotein alcohol dehydrogenase-like"/>
    <property type="match status" value="1"/>
</dbReference>
<dbReference type="InterPro" id="IPR011047">
    <property type="entry name" value="Quinoprotein_ADH-like_sf"/>
</dbReference>
<evidence type="ECO:0000256" key="7">
    <source>
        <dbReference type="SAM" id="MobiDB-lite"/>
    </source>
</evidence>
<feature type="signal peptide" evidence="8">
    <location>
        <begin position="1"/>
        <end position="30"/>
    </location>
</feature>
<gene>
    <name evidence="10" type="ORF">RQP53_22845</name>
</gene>
<dbReference type="InterPro" id="IPR008707">
    <property type="entry name" value="B-propeller_PilY1"/>
</dbReference>
<reference evidence="10" key="1">
    <citation type="submission" date="2023-09" db="EMBL/GenBank/DDBJ databases">
        <title>Paucibacter sp. APW11 Genome sequencing and assembly.</title>
        <authorList>
            <person name="Kim I."/>
        </authorList>
    </citation>
    <scope>NUCLEOTIDE SEQUENCE</scope>
    <source>
        <strain evidence="10">APW11</strain>
    </source>
</reference>
<comment type="similarity">
    <text evidence="2">Belongs to the PilY1 family.</text>
</comment>
<feature type="region of interest" description="Disordered" evidence="7">
    <location>
        <begin position="1159"/>
        <end position="1183"/>
    </location>
</feature>
<keyword evidence="8" id="KW-0732">Signal</keyword>
<evidence type="ECO:0000256" key="1">
    <source>
        <dbReference type="ARBA" id="ARBA00004561"/>
    </source>
</evidence>
<accession>A0ABU3PI86</accession>
<keyword evidence="3" id="KW-1029">Fimbrium biogenesis</keyword>
<dbReference type="InterPro" id="IPR015943">
    <property type="entry name" value="WD40/YVTN_repeat-like_dom_sf"/>
</dbReference>
<evidence type="ECO:0000259" key="9">
    <source>
        <dbReference type="Pfam" id="PF05567"/>
    </source>
</evidence>
<evidence type="ECO:0000313" key="11">
    <source>
        <dbReference type="Proteomes" id="UP001246372"/>
    </source>
</evidence>
<evidence type="ECO:0000256" key="5">
    <source>
        <dbReference type="ARBA" id="ARBA00022837"/>
    </source>
</evidence>
<keyword evidence="4" id="KW-0479">Metal-binding</keyword>
<dbReference type="EMBL" id="JAVXZY010000013">
    <property type="protein sequence ID" value="MDT9002135.1"/>
    <property type="molecule type" value="Genomic_DNA"/>
</dbReference>
<dbReference type="Proteomes" id="UP001246372">
    <property type="component" value="Unassembled WGS sequence"/>
</dbReference>
<proteinExistence type="inferred from homology"/>
<evidence type="ECO:0000313" key="10">
    <source>
        <dbReference type="EMBL" id="MDT9002135.1"/>
    </source>
</evidence>
<feature type="chain" id="PRO_5045725305" evidence="8">
    <location>
        <begin position="31"/>
        <end position="1183"/>
    </location>
</feature>